<dbReference type="EMBL" id="GL996506">
    <property type="protein sequence ID" value="EGW30032.1"/>
    <property type="molecule type" value="Genomic_DNA"/>
</dbReference>
<reference evidence="3 4" key="1">
    <citation type="journal article" date="2011" name="Proc. Natl. Acad. Sci. U.S.A.">
        <title>Comparative genomics of xylose-fermenting fungi for enhanced biofuel production.</title>
        <authorList>
            <person name="Wohlbach D.J."/>
            <person name="Kuo A."/>
            <person name="Sato T.K."/>
            <person name="Potts K.M."/>
            <person name="Salamov A.A."/>
            <person name="LaButti K.M."/>
            <person name="Sun H."/>
            <person name="Clum A."/>
            <person name="Pangilinan J.L."/>
            <person name="Lindquist E.A."/>
            <person name="Lucas S."/>
            <person name="Lapidus A."/>
            <person name="Jin M."/>
            <person name="Gunawan C."/>
            <person name="Balan V."/>
            <person name="Dale B.E."/>
            <person name="Jeffries T.W."/>
            <person name="Zinkel R."/>
            <person name="Barry K.W."/>
            <person name="Grigoriev I.V."/>
            <person name="Gasch A.P."/>
        </authorList>
    </citation>
    <scope>NUCLEOTIDE SEQUENCE [LARGE SCALE GENOMIC DNA]</scope>
    <source>
        <strain evidence="4">NRRL Y-27907 / 11-Y1</strain>
    </source>
</reference>
<feature type="domain" description="Arrestin-like N-terminal" evidence="2">
    <location>
        <begin position="7"/>
        <end position="125"/>
    </location>
</feature>
<accession>G3AUU1</accession>
<dbReference type="KEGG" id="spaa:SPAPADRAFT_73455"/>
<evidence type="ECO:0000313" key="3">
    <source>
        <dbReference type="EMBL" id="EGW30032.1"/>
    </source>
</evidence>
<keyword evidence="4" id="KW-1185">Reference proteome</keyword>
<dbReference type="Gene3D" id="2.60.40.640">
    <property type="match status" value="2"/>
</dbReference>
<dbReference type="GO" id="GO:0031625">
    <property type="term" value="F:ubiquitin protein ligase binding"/>
    <property type="evidence" value="ECO:0007669"/>
    <property type="project" value="TreeGrafter"/>
</dbReference>
<dbReference type="InParanoid" id="G3AUU1"/>
<dbReference type="CDD" id="cd22952">
    <property type="entry name" value="ART10-like"/>
    <property type="match status" value="1"/>
</dbReference>
<dbReference type="OMA" id="NQPEFYT"/>
<dbReference type="GeneID" id="18875486"/>
<dbReference type="InterPro" id="IPR011021">
    <property type="entry name" value="Arrestin-like_N"/>
</dbReference>
<dbReference type="PANTHER" id="PTHR11188">
    <property type="entry name" value="ARRESTIN DOMAIN CONTAINING PROTEIN"/>
    <property type="match status" value="1"/>
</dbReference>
<dbReference type="OrthoDB" id="3365616at2759"/>
<feature type="compositionally biased region" description="Low complexity" evidence="1">
    <location>
        <begin position="167"/>
        <end position="196"/>
    </location>
</feature>
<sequence length="588" mass="66725">MSMGDVKIEIDRRITDGTFTNYDIIKGSVTLVVTNSISLNWIQVKLEGVSSSQLSIPRVASVNSRRRDRDKKDKIVRDVHKILYDTAIVFPPDNVRQVSQAKEFTLTPGNYSYPFEFKIPLNNSCVKMTGITNKVTFNSKTFDVMINNGNFNPALIQNKAQQLYSDYISGTPPSTPGSSQAPPQQQQQHSYHITSQLPPSLSGNGEFASIKYYVKVTCKRSSFFKTNLRAFDPFIFLPLDLDEYNRPLNTVGGDYEEYREVFVRKELIFKNRIPEIVGVKIPPPAPPSKSEPPTKDVPFSFEIRFRHPAFLIPTKRPSFKLFLISNLNPDRYSLAKYERPEESNGLGVVYLQRLTIDLICTTAVSVLETDGNMNETHMGKNEERINICNNNYQNLKFDLRKCKINKKCDASNVRLYELEIPKKYFENCILPDYLAPSFKTCNISRKYTLVVTGGFSAEKIVDFKNSIEVNKKIKYVDLDCQNIKVLSGLRVTSHLQSNASRSSTSIVPPLPDRKQSQTPPVTGSSTSPVPPPSAHSTGDDSASYDSSPGGDLPTYDDVMRESSYQNDSEHQRARRRYRQHEQYYNNLE</sequence>
<dbReference type="GO" id="GO:0030674">
    <property type="term" value="F:protein-macromolecule adaptor activity"/>
    <property type="evidence" value="ECO:0007669"/>
    <property type="project" value="TreeGrafter"/>
</dbReference>
<dbReference type="InterPro" id="IPR050357">
    <property type="entry name" value="Arrestin_domain-protein"/>
</dbReference>
<dbReference type="HOGENOM" id="CLU_024073_0_0_1"/>
<gene>
    <name evidence="3" type="ORF">SPAPADRAFT_73455</name>
</gene>
<organism evidence="4">
    <name type="scientific">Spathaspora passalidarum (strain NRRL Y-27907 / 11-Y1)</name>
    <dbReference type="NCBI Taxonomy" id="619300"/>
    <lineage>
        <taxon>Eukaryota</taxon>
        <taxon>Fungi</taxon>
        <taxon>Dikarya</taxon>
        <taxon>Ascomycota</taxon>
        <taxon>Saccharomycotina</taxon>
        <taxon>Pichiomycetes</taxon>
        <taxon>Debaryomycetaceae</taxon>
        <taxon>Spathaspora</taxon>
    </lineage>
</organism>
<dbReference type="Proteomes" id="UP000000709">
    <property type="component" value="Unassembled WGS sequence"/>
</dbReference>
<dbReference type="PANTHER" id="PTHR11188:SF17">
    <property type="entry name" value="FI21816P1"/>
    <property type="match status" value="1"/>
</dbReference>
<feature type="compositionally biased region" description="Low complexity" evidence="1">
    <location>
        <begin position="516"/>
        <end position="527"/>
    </location>
</feature>
<dbReference type="InterPro" id="IPR014752">
    <property type="entry name" value="Arrestin-like_C"/>
</dbReference>
<dbReference type="GO" id="GO:0070086">
    <property type="term" value="P:ubiquitin-dependent endocytosis"/>
    <property type="evidence" value="ECO:0007669"/>
    <property type="project" value="TreeGrafter"/>
</dbReference>
<evidence type="ECO:0000256" key="1">
    <source>
        <dbReference type="SAM" id="MobiDB-lite"/>
    </source>
</evidence>
<feature type="region of interest" description="Disordered" evidence="1">
    <location>
        <begin position="497"/>
        <end position="588"/>
    </location>
</feature>
<dbReference type="Pfam" id="PF00339">
    <property type="entry name" value="Arrestin_N"/>
    <property type="match status" value="1"/>
</dbReference>
<dbReference type="RefSeq" id="XP_007377798.1">
    <property type="nucleotide sequence ID" value="XM_007377736.1"/>
</dbReference>
<name>G3AUU1_SPAPN</name>
<evidence type="ECO:0000259" key="2">
    <source>
        <dbReference type="Pfam" id="PF00339"/>
    </source>
</evidence>
<dbReference type="AlphaFoldDB" id="G3AUU1"/>
<dbReference type="GO" id="GO:0005886">
    <property type="term" value="C:plasma membrane"/>
    <property type="evidence" value="ECO:0007669"/>
    <property type="project" value="TreeGrafter"/>
</dbReference>
<feature type="region of interest" description="Disordered" evidence="1">
    <location>
        <begin position="166"/>
        <end position="196"/>
    </location>
</feature>
<proteinExistence type="predicted"/>
<dbReference type="eggNOG" id="ENOG502QWIY">
    <property type="taxonomic scope" value="Eukaryota"/>
</dbReference>
<dbReference type="GO" id="GO:0005829">
    <property type="term" value="C:cytosol"/>
    <property type="evidence" value="ECO:0007669"/>
    <property type="project" value="TreeGrafter"/>
</dbReference>
<feature type="compositionally biased region" description="Polar residues" evidence="1">
    <location>
        <begin position="497"/>
        <end position="506"/>
    </location>
</feature>
<protein>
    <recommendedName>
        <fullName evidence="2">Arrestin-like N-terminal domain-containing protein</fullName>
    </recommendedName>
</protein>
<evidence type="ECO:0000313" key="4">
    <source>
        <dbReference type="Proteomes" id="UP000000709"/>
    </source>
</evidence>